<feature type="short sequence motif" description="GXSXG" evidence="6">
    <location>
        <begin position="61"/>
        <end position="65"/>
    </location>
</feature>
<evidence type="ECO:0000256" key="6">
    <source>
        <dbReference type="PROSITE-ProRule" id="PRU01161"/>
    </source>
</evidence>
<reference evidence="9" key="1">
    <citation type="submission" date="2018-01" db="EMBL/GenBank/DDBJ databases">
        <authorList>
            <person name="Mao J.F."/>
        </authorList>
    </citation>
    <scope>NUCLEOTIDE SEQUENCE</scope>
    <source>
        <strain evidence="9">Huo1</strain>
        <tissue evidence="9">Leaf</tissue>
    </source>
</reference>
<feature type="active site" description="Proton acceptor" evidence="6">
    <location>
        <position position="208"/>
    </location>
</feature>
<protein>
    <recommendedName>
        <fullName evidence="7">Patatin</fullName>
        <ecNumber evidence="7">3.1.1.-</ecNumber>
    </recommendedName>
</protein>
<evidence type="ECO:0000256" key="2">
    <source>
        <dbReference type="ARBA" id="ARBA00022801"/>
    </source>
</evidence>
<evidence type="ECO:0000313" key="9">
    <source>
        <dbReference type="EMBL" id="KAG6387910.1"/>
    </source>
</evidence>
<feature type="domain" description="PNPLA" evidence="8">
    <location>
        <begin position="19"/>
        <end position="221"/>
    </location>
</feature>
<dbReference type="GO" id="GO:0016042">
    <property type="term" value="P:lipid catabolic process"/>
    <property type="evidence" value="ECO:0007669"/>
    <property type="project" value="UniProtKB-UniRule"/>
</dbReference>
<name>A0A8X8W4K7_SALSN</name>
<dbReference type="OrthoDB" id="1658288at2759"/>
<accession>A0A8X8W4K7</accession>
<keyword evidence="2 6" id="KW-0378">Hydrolase</keyword>
<feature type="short sequence motif" description="DGA/G" evidence="6">
    <location>
        <begin position="208"/>
        <end position="210"/>
    </location>
</feature>
<dbReference type="Gene3D" id="3.40.1090.10">
    <property type="entry name" value="Cytosolic phospholipase A2 catalytic domain"/>
    <property type="match status" value="1"/>
</dbReference>
<dbReference type="CDD" id="cd07214">
    <property type="entry name" value="Pat17_isozyme_like"/>
    <property type="match status" value="1"/>
</dbReference>
<dbReference type="Proteomes" id="UP000298416">
    <property type="component" value="Unassembled WGS sequence"/>
</dbReference>
<proteinExistence type="inferred from homology"/>
<dbReference type="AlphaFoldDB" id="A0A8X8W4K7"/>
<dbReference type="Pfam" id="PF01734">
    <property type="entry name" value="Patatin"/>
    <property type="match status" value="1"/>
</dbReference>
<dbReference type="SUPFAM" id="SSF52151">
    <property type="entry name" value="FabD/lysophospholipase-like"/>
    <property type="match status" value="1"/>
</dbReference>
<keyword evidence="3" id="KW-0611">Plant defense</keyword>
<dbReference type="PANTHER" id="PTHR32176:SF92">
    <property type="entry name" value="XYLOSE ISOMERASE"/>
    <property type="match status" value="1"/>
</dbReference>
<evidence type="ECO:0000259" key="8">
    <source>
        <dbReference type="PROSITE" id="PS51635"/>
    </source>
</evidence>
<evidence type="ECO:0000256" key="3">
    <source>
        <dbReference type="ARBA" id="ARBA00022821"/>
    </source>
</evidence>
<evidence type="ECO:0000313" key="10">
    <source>
        <dbReference type="Proteomes" id="UP000298416"/>
    </source>
</evidence>
<comment type="similarity">
    <text evidence="1 7">Belongs to the patatin family.</text>
</comment>
<sequence length="391" mass="42218">MSSSSSTTSSCDGKLTTILSIDGGGIRGVIPAKILEFLESELQKLDGEDARIADYFDVIAGTSTGGLVTAMLTAPDANNRPIYAAKDIAPFYVQHGPKIFPERCGLLGSVAALVGPKYDGKYLQGLTREILGQTRLHQTLTNVVIPSFDINYMQPTIFSSYQVKNLGYKDALLSDICIATSAAPTYFPPHSFTNADDSGRSWDFNLIDGGLAANNPTLVAMSEVVSRSDDLFPTDPLNCTNVLVISLGTGSAKKEDYTAKMASKWGVLGWLLQRNSTPIIDIYNQASAHMVDYFLSTVFHAQTCQQNYLRIQAENLTGDSSSVDIATKENLLNLVGIGEGLLNAPSSSVNLQTGISEHALCGGTNKDALIRFAKMLSDEHKFRQSKSQHKN</sequence>
<feature type="short sequence motif" description="GXGXXG" evidence="6">
    <location>
        <begin position="23"/>
        <end position="28"/>
    </location>
</feature>
<feature type="active site" description="Nucleophile" evidence="6">
    <location>
        <position position="63"/>
    </location>
</feature>
<evidence type="ECO:0000256" key="4">
    <source>
        <dbReference type="ARBA" id="ARBA00022963"/>
    </source>
</evidence>
<dbReference type="GO" id="GO:0047372">
    <property type="term" value="F:monoacylglycerol lipase activity"/>
    <property type="evidence" value="ECO:0007669"/>
    <property type="project" value="TreeGrafter"/>
</dbReference>
<comment type="domain">
    <text evidence="7">The nitrogen atoms of the two glycine residues in the GGXR motif define the oxyanion hole, and stabilize the oxyanion that forms during the nucleophilic attack by the catalytic serine during substrate cleavage.</text>
</comment>
<dbReference type="GO" id="GO:0006952">
    <property type="term" value="P:defense response"/>
    <property type="evidence" value="ECO:0007669"/>
    <property type="project" value="UniProtKB-KW"/>
</dbReference>
<keyword evidence="4 6" id="KW-0442">Lipid degradation</keyword>
<dbReference type="PANTHER" id="PTHR32176">
    <property type="entry name" value="XYLOSE ISOMERASE"/>
    <property type="match status" value="1"/>
</dbReference>
<comment type="function">
    <text evidence="7">Lipolytic acyl hydrolase (LAH).</text>
</comment>
<evidence type="ECO:0000256" key="7">
    <source>
        <dbReference type="RuleBase" id="RU361262"/>
    </source>
</evidence>
<dbReference type="InterPro" id="IPR016035">
    <property type="entry name" value="Acyl_Trfase/lysoPLipase"/>
</dbReference>
<dbReference type="InterPro" id="IPR002641">
    <property type="entry name" value="PNPLA_dom"/>
</dbReference>
<dbReference type="EC" id="3.1.1.-" evidence="7"/>
<evidence type="ECO:0000256" key="5">
    <source>
        <dbReference type="ARBA" id="ARBA00023098"/>
    </source>
</evidence>
<dbReference type="EMBL" id="PNBA02000021">
    <property type="protein sequence ID" value="KAG6387910.1"/>
    <property type="molecule type" value="Genomic_DNA"/>
</dbReference>
<dbReference type="GO" id="GO:0004620">
    <property type="term" value="F:phospholipase activity"/>
    <property type="evidence" value="ECO:0007669"/>
    <property type="project" value="TreeGrafter"/>
</dbReference>
<keyword evidence="10" id="KW-1185">Reference proteome</keyword>
<dbReference type="FunFam" id="3.40.1090.10:FF:000005">
    <property type="entry name" value="Patatin"/>
    <property type="match status" value="1"/>
</dbReference>
<comment type="caution">
    <text evidence="9">The sequence shown here is derived from an EMBL/GenBank/DDBJ whole genome shotgun (WGS) entry which is preliminary data.</text>
</comment>
<dbReference type="PROSITE" id="PS51635">
    <property type="entry name" value="PNPLA"/>
    <property type="match status" value="1"/>
</dbReference>
<gene>
    <name evidence="9" type="ORF">SASPL_153105</name>
</gene>
<keyword evidence="5 6" id="KW-0443">Lipid metabolism</keyword>
<organism evidence="9">
    <name type="scientific">Salvia splendens</name>
    <name type="common">Scarlet sage</name>
    <dbReference type="NCBI Taxonomy" id="180675"/>
    <lineage>
        <taxon>Eukaryota</taxon>
        <taxon>Viridiplantae</taxon>
        <taxon>Streptophyta</taxon>
        <taxon>Embryophyta</taxon>
        <taxon>Tracheophyta</taxon>
        <taxon>Spermatophyta</taxon>
        <taxon>Magnoliopsida</taxon>
        <taxon>eudicotyledons</taxon>
        <taxon>Gunneridae</taxon>
        <taxon>Pentapetalae</taxon>
        <taxon>asterids</taxon>
        <taxon>lamiids</taxon>
        <taxon>Lamiales</taxon>
        <taxon>Lamiaceae</taxon>
        <taxon>Nepetoideae</taxon>
        <taxon>Mentheae</taxon>
        <taxon>Salviinae</taxon>
        <taxon>Salvia</taxon>
        <taxon>Salvia subgen. Calosphace</taxon>
        <taxon>core Calosphace</taxon>
    </lineage>
</organism>
<reference evidence="9" key="2">
    <citation type="submission" date="2020-08" db="EMBL/GenBank/DDBJ databases">
        <title>Plant Genome Project.</title>
        <authorList>
            <person name="Zhang R.-G."/>
        </authorList>
    </citation>
    <scope>NUCLEOTIDE SEQUENCE</scope>
    <source>
        <strain evidence="9">Huo1</strain>
        <tissue evidence="9">Leaf</tissue>
    </source>
</reference>
<evidence type="ECO:0000256" key="1">
    <source>
        <dbReference type="ARBA" id="ARBA00010240"/>
    </source>
</evidence>